<dbReference type="EMBL" id="MCGT01000001">
    <property type="protein sequence ID" value="ORX62666.1"/>
    <property type="molecule type" value="Genomic_DNA"/>
</dbReference>
<evidence type="ECO:0000313" key="6">
    <source>
        <dbReference type="EMBL" id="ORX62666.1"/>
    </source>
</evidence>
<proteinExistence type="predicted"/>
<feature type="compositionally biased region" description="Acidic residues" evidence="2">
    <location>
        <begin position="1174"/>
        <end position="1189"/>
    </location>
</feature>
<evidence type="ECO:0000259" key="3">
    <source>
        <dbReference type="Pfam" id="PF07539"/>
    </source>
</evidence>
<dbReference type="Pfam" id="PF07539">
    <property type="entry name" value="UTP20_N"/>
    <property type="match status" value="1"/>
</dbReference>
<feature type="repeat" description="HEAT" evidence="1">
    <location>
        <begin position="2380"/>
        <end position="2417"/>
    </location>
</feature>
<dbReference type="InterPro" id="IPR011430">
    <property type="entry name" value="UTP20_N"/>
</dbReference>
<evidence type="ECO:0000259" key="4">
    <source>
        <dbReference type="Pfam" id="PF20416"/>
    </source>
</evidence>
<feature type="compositionally biased region" description="Low complexity" evidence="2">
    <location>
        <begin position="1198"/>
        <end position="1211"/>
    </location>
</feature>
<gene>
    <name evidence="6" type="ORF">DM01DRAFT_1314200</name>
</gene>
<feature type="domain" description="U3 small nucleolar RNA-associated protein 20" evidence="4">
    <location>
        <begin position="1877"/>
        <end position="2096"/>
    </location>
</feature>
<feature type="compositionally biased region" description="Basic residues" evidence="2">
    <location>
        <begin position="2771"/>
        <end position="2781"/>
    </location>
</feature>
<organism evidence="6 7">
    <name type="scientific">Hesseltinella vesiculosa</name>
    <dbReference type="NCBI Taxonomy" id="101127"/>
    <lineage>
        <taxon>Eukaryota</taxon>
        <taxon>Fungi</taxon>
        <taxon>Fungi incertae sedis</taxon>
        <taxon>Mucoromycota</taxon>
        <taxon>Mucoromycotina</taxon>
        <taxon>Mucoromycetes</taxon>
        <taxon>Mucorales</taxon>
        <taxon>Cunninghamellaceae</taxon>
        <taxon>Hesseltinella</taxon>
    </lineage>
</organism>
<dbReference type="PANTHER" id="PTHR17695">
    <property type="entry name" value="SMALL SUBUNIT PROCESSOME COMPONENT 20 HOMOLOG"/>
    <property type="match status" value="1"/>
</dbReference>
<dbReference type="Gene3D" id="1.25.10.10">
    <property type="entry name" value="Leucine-rich Repeat Variant"/>
    <property type="match status" value="2"/>
</dbReference>
<feature type="domain" description="U3 small nucleolar RNA-associated protein 20 N-terminal" evidence="3">
    <location>
        <begin position="940"/>
        <end position="1588"/>
    </location>
</feature>
<dbReference type="PROSITE" id="PS50077">
    <property type="entry name" value="HEAT_REPEAT"/>
    <property type="match status" value="1"/>
</dbReference>
<keyword evidence="7" id="KW-1185">Reference proteome</keyword>
<feature type="domain" description="U3 small nucleolar RNA-associated protein 20 C-terminal" evidence="5">
    <location>
        <begin position="2534"/>
        <end position="2778"/>
    </location>
</feature>
<dbReference type="InterPro" id="IPR046523">
    <property type="entry name" value="UTP20_dom"/>
</dbReference>
<dbReference type="GO" id="GO:0030686">
    <property type="term" value="C:90S preribosome"/>
    <property type="evidence" value="ECO:0007669"/>
    <property type="project" value="TreeGrafter"/>
</dbReference>
<dbReference type="InterPro" id="IPR052575">
    <property type="entry name" value="SSU_processome_comp_20"/>
</dbReference>
<dbReference type="InterPro" id="IPR021133">
    <property type="entry name" value="HEAT_type_2"/>
</dbReference>
<comment type="caution">
    <text evidence="6">The sequence shown here is derived from an EMBL/GenBank/DDBJ whole genome shotgun (WGS) entry which is preliminary data.</text>
</comment>
<evidence type="ECO:0000256" key="1">
    <source>
        <dbReference type="PROSITE-ProRule" id="PRU00103"/>
    </source>
</evidence>
<dbReference type="Proteomes" id="UP000242146">
    <property type="component" value="Unassembled WGS sequence"/>
</dbReference>
<feature type="compositionally biased region" description="Basic and acidic residues" evidence="2">
    <location>
        <begin position="1783"/>
        <end position="1793"/>
    </location>
</feature>
<evidence type="ECO:0000259" key="5">
    <source>
        <dbReference type="Pfam" id="PF23099"/>
    </source>
</evidence>
<protein>
    <submittedName>
        <fullName evidence="6">Uncharacterized protein</fullName>
    </submittedName>
</protein>
<dbReference type="Pfam" id="PF20416">
    <property type="entry name" value="UTP20"/>
    <property type="match status" value="1"/>
</dbReference>
<evidence type="ECO:0000256" key="2">
    <source>
        <dbReference type="SAM" id="MobiDB-lite"/>
    </source>
</evidence>
<dbReference type="InterPro" id="IPR016024">
    <property type="entry name" value="ARM-type_fold"/>
</dbReference>
<feature type="region of interest" description="Disordered" evidence="2">
    <location>
        <begin position="2741"/>
        <end position="2781"/>
    </location>
</feature>
<dbReference type="SUPFAM" id="SSF48371">
    <property type="entry name" value="ARM repeat"/>
    <property type="match status" value="2"/>
</dbReference>
<dbReference type="InterPro" id="IPR011989">
    <property type="entry name" value="ARM-like"/>
</dbReference>
<feature type="compositionally biased region" description="Acidic residues" evidence="2">
    <location>
        <begin position="1794"/>
        <end position="1809"/>
    </location>
</feature>
<feature type="region of interest" description="Disordered" evidence="2">
    <location>
        <begin position="1777"/>
        <end position="1851"/>
    </location>
</feature>
<accession>A0A1X2GX77</accession>
<feature type="region of interest" description="Disordered" evidence="2">
    <location>
        <begin position="1170"/>
        <end position="1211"/>
    </location>
</feature>
<dbReference type="GO" id="GO:0032040">
    <property type="term" value="C:small-subunit processome"/>
    <property type="evidence" value="ECO:0007669"/>
    <property type="project" value="TreeGrafter"/>
</dbReference>
<dbReference type="Pfam" id="PF23099">
    <property type="entry name" value="UTP20_C"/>
    <property type="match status" value="1"/>
</dbReference>
<sequence>MLENKDASDLNKGQGTNRFKYRSFNSRVETLKVDIVRRSRLVEDDLDENESFFFDALQSWKDLNLTRHFKEFNKEILPLSKSLVSIVHHKDKIVDILEKHLLVKNSLALDALLDLVTKLAKDLEGEFYPYYPRMLKCMLPLVYHQDVTLLECLFNSLAYLFKFLSRQIIPDVNDTFDQLAKLLGEDVTTKPYIRHFSAEAFAFLMRKVRADGLKKLVSHILNSLDADPSPQYVEGLAMLFFECMKQVDGCLHSRAVAIYTELYIQTCQFDGDADMLASSAVYDLLRKTTLLVLHHTQRQHFTPIIKLVLDQTDSHLEPTKPDAKHLAIDMAVLAMITTVRKASRVQDFKPILHRIQNVTKLVFTGKPKVSSSLLCDETLHAVTGVLCFGSLDVVVSGGRLILDHIASFTSPKEVFGFFVGLAELEWSNFCQIALAFITKCAARFIKSSPRETVYFLAQLVSRNALAITPGAMNASVNSNGLLRFPSSLDKPLLKLLATALDWQKELDTLNSFDVEDESAPASGLATLSCVLTVLPAIELTSTRDIFDAVLNLVDTLSDTLSHMDKTDIQSTPMVLGHTTFALTSLLGQTIHTLAALAQQDQTLISLLADRHAFWLDLLNSHSQNPAVIKGIYVYLDLLQSSDKKADHFSLANLESVYPIIKTNLRSYQRNARLYSLKLLALFDQPLMKKDNDHRLDEPCDIVDVALNMESIVPTLTDYRDKVILIQKINLISSAGRLPDIFDDFVPLVCFGLFTVNFKPLWDEARKTLKTFADVNKDLYWRMCFDEIEKFQDDRQLVCDGFTRPVMEACYNPVHIPKGKATKTGNISFECPNLNKYIAVEDHALAIMGAKINTQGVLLFVKACDQQPDHIDFWNYFNLIFKTLTETPAIVEQRARHLIPLFFRFLDTEYSSLLTDDDQPDDQDNTSQQLGIVSRSIRTVKNKMVAWLQLLATFSNPRSLFRTEEIYTVLLRLIAKGDHRLQAAALEALFTWKDRNVKPYMDNLRNLVDEAKFRDELSTLLQNRDQEAIDPAHRNGLMPIIMRVLYGRFIERSGKSHNHVKKMRRKAILSAVAACRPEEMDTFIHLALEAFQPILDLPGDEFNEHDRLESFVFDNDQGLDLMRNIPWRQQQGLVIALEEMIKQLGATLAPFMHRLVKVVLYILHFAQNGTKSDDASDDDDMEVDEDQSDNEDNHDAADDTAAAATSSSGGINSNRSRNIRNLALHRLVELFQIKGGYDFAPYIPAMFASFISPRLAHFSDQSQHVNGLLSLFLEWATQPAYLPFLADHDASLLPQVYGILSAQSLDRGVLETVLTILEHLLNYCDVPENDANRKDRLVYNHIDSLLQYFLYRLTQSKDDRRFGSGYLSVRQIALVARFAPFVKDGARTVMLLDILIPNLKKPTRYIPEATKKHILSIWASFLPLVPDFECGSRVYLNHYRRASELFSSIQSREARAMLMQVFQRFVQLDSQQLGKVGSLLQDMNSYSVKRIDEPDYDRILGALSEIGEDLYPTFNHHQWLPLLFQLFHHMRNREELSVRGTATHCVARFITNVQAGLDNPQDCNQADVQMQLDYVKTIIYPTIKHGMHSHAEAVRAEFVSLLDSCVKTMPTLPFFASMTVLTGSGDEESNFFANIYHIQMHRRLRAMARLAEVADTGVLGVPSILHILLPLISGFLHEADRSSESNLIHHAVVTIGALARHLPWGHYYRLLSTYLSMVNRNEEREKMYVRLVTSVLDAFHFDISQVHVTDDMATKVMGKQKLTIDYLTHEEIVSNANKSKTTKATKDAKPAKDSDEPEGADADTNENDDADAQKEDAADGDAAASDDDTNEDDPETNEEDTIMEEVEEPEQPKDGALKIHNVIVSKVLPELNAFIAKTKSRKSVISRMPVALGIAKLLRQLPEKTMVLNLPGLLTIVCQTTRSRADDVREIARDTLIKINDFLGKQYFKFIVKELVTALTKGYELHVLGFTLNALLNDMVPRLEVGDMNNSMPDVVKVLIGDIFGKAGQEKDAEGMTGKIMEARTRRSPATFELLAKIVTFDHLNDLLLPLKDIMTETQSIKLLKKVDDLLLRISHGLVKNPGFESTDTLDFSRDLMAENVDAYKAQKKSKAVKSQMELNYEVKTKRREVVPDDYFAANSHRFVHFGLSLLNTFLKRNKLDLTVDDYSTRLDAIIIVVGNVLFSAQTANVTLASKNLCQLYRLPLPSVMDAVPVTIKRIFQLLKHTTGTQHPMVQACFKLLTVCIQTKKSNLTEHQLNYLLHLLRPDLEEPDRQGTAFGLVRAILARQFMAPEVYDLMDIVATIFVTNQAPETREQARSVYFAFLMDYPQGRGRLKKQMTFVLNNLEYVHESGRVSVMELLHHIITKFGDQVLESFSQSIFMALVMRLVNDDSSKCREMAAELLKSLLDRMSSDELDTIYRVLDKWIEADNANLQRAACQVYGLVLDVIGKDFKMAPQLIARLSVLINTGHQQWVDALAAKDEDDDMEVDVPWETTYYSLNTMSKLTTLFPKLTYASDTAPLWQAIQSLLLHPHAWIRSSTARLLGAYFAGVDAKQRNAYLTRSVLRDLAYGFSEQLKSSFLTEAQATQLVKNLFFLGKCFYFLPADEDVADQDDHVNPEAAEEPESDATPKSSLLWLFHRLSYTARGSTKRNDPASFLMRSSIFKWFAAMANVLTEDDIPAYLYSIIAPLYHIVNTSSHKPGFDDLKNLANEVLNLIQKKAGPTAYFGVYQNVKQHAQDVRDERKQQRSLEALQHPSLAAKRKMAQTQRKNQQKKHKRARF</sequence>
<dbReference type="OrthoDB" id="360653at2759"/>
<dbReference type="STRING" id="101127.A0A1X2GX77"/>
<dbReference type="InterPro" id="IPR057525">
    <property type="entry name" value="UTP20_C"/>
</dbReference>
<reference evidence="6 7" key="1">
    <citation type="submission" date="2016-07" db="EMBL/GenBank/DDBJ databases">
        <title>Pervasive Adenine N6-methylation of Active Genes in Fungi.</title>
        <authorList>
            <consortium name="DOE Joint Genome Institute"/>
            <person name="Mondo S.J."/>
            <person name="Dannebaum R.O."/>
            <person name="Kuo R.C."/>
            <person name="Labutti K."/>
            <person name="Haridas S."/>
            <person name="Kuo A."/>
            <person name="Salamov A."/>
            <person name="Ahrendt S.R."/>
            <person name="Lipzen A."/>
            <person name="Sullivan W."/>
            <person name="Andreopoulos W.B."/>
            <person name="Clum A."/>
            <person name="Lindquist E."/>
            <person name="Daum C."/>
            <person name="Ramamoorthy G.K."/>
            <person name="Gryganskyi A."/>
            <person name="Culley D."/>
            <person name="Magnuson J.K."/>
            <person name="James T.Y."/>
            <person name="O'Malley M.A."/>
            <person name="Stajich J.E."/>
            <person name="Spatafora J.W."/>
            <person name="Visel A."/>
            <person name="Grigoriev I.V."/>
        </authorList>
    </citation>
    <scope>NUCLEOTIDE SEQUENCE [LARGE SCALE GENOMIC DNA]</scope>
    <source>
        <strain evidence="6 7">NRRL 3301</strain>
    </source>
</reference>
<dbReference type="PANTHER" id="PTHR17695:SF11">
    <property type="entry name" value="SMALL SUBUNIT PROCESSOME COMPONENT 20 HOMOLOG"/>
    <property type="match status" value="1"/>
</dbReference>
<evidence type="ECO:0000313" key="7">
    <source>
        <dbReference type="Proteomes" id="UP000242146"/>
    </source>
</evidence>
<name>A0A1X2GX77_9FUNG</name>
<feature type="compositionally biased region" description="Acidic residues" evidence="2">
    <location>
        <begin position="1823"/>
        <end position="1848"/>
    </location>
</feature>